<dbReference type="EMBL" id="JH431579">
    <property type="status" value="NOT_ANNOTATED_CDS"/>
    <property type="molecule type" value="Genomic_DNA"/>
</dbReference>
<reference evidence="2" key="1">
    <citation type="submission" date="2011-05" db="EMBL/GenBank/DDBJ databases">
        <authorList>
            <person name="Richards S.R."/>
            <person name="Qu J."/>
            <person name="Jiang H."/>
            <person name="Jhangiani S.N."/>
            <person name="Agravi P."/>
            <person name="Goodspeed R."/>
            <person name="Gross S."/>
            <person name="Mandapat C."/>
            <person name="Jackson L."/>
            <person name="Mathew T."/>
            <person name="Pu L."/>
            <person name="Thornton R."/>
            <person name="Saada N."/>
            <person name="Wilczek-Boney K.B."/>
            <person name="Lee S."/>
            <person name="Kovar C."/>
            <person name="Wu Y."/>
            <person name="Scherer S.E."/>
            <person name="Worley K.C."/>
            <person name="Muzny D.M."/>
            <person name="Gibbs R."/>
        </authorList>
    </citation>
    <scope>NUCLEOTIDE SEQUENCE</scope>
    <source>
        <strain evidence="2">Brora</strain>
    </source>
</reference>
<dbReference type="EnsemblMetazoa" id="SMAR005094-RA">
    <property type="protein sequence ID" value="SMAR005094-PA"/>
    <property type="gene ID" value="SMAR005094"/>
</dbReference>
<accession>T1IVA0</accession>
<evidence type="ECO:0000313" key="2">
    <source>
        <dbReference type="Proteomes" id="UP000014500"/>
    </source>
</evidence>
<organism evidence="1 2">
    <name type="scientific">Strigamia maritima</name>
    <name type="common">European centipede</name>
    <name type="synonym">Geophilus maritimus</name>
    <dbReference type="NCBI Taxonomy" id="126957"/>
    <lineage>
        <taxon>Eukaryota</taxon>
        <taxon>Metazoa</taxon>
        <taxon>Ecdysozoa</taxon>
        <taxon>Arthropoda</taxon>
        <taxon>Myriapoda</taxon>
        <taxon>Chilopoda</taxon>
        <taxon>Pleurostigmophora</taxon>
        <taxon>Geophilomorpha</taxon>
        <taxon>Linotaeniidae</taxon>
        <taxon>Strigamia</taxon>
    </lineage>
</organism>
<sequence>MAASAKNAVANQVLYIILIYSGQIVWKQFATIKHFGIMLSKSWKLEKIVKLNNCQTSSTHNTRPIQKRLVPRLIARDSRATYGHVSTVIRFRSRFQRKNKSDAIFKNESFNSNEAKRFPSKLALGLKNSDIETGIMIVPKGEDVADLISSPEIVYGTQHVKSAPRSHPIVWPFFTNQFFSCQADCIAFEDRPCNMTNK</sequence>
<reference evidence="1" key="2">
    <citation type="submission" date="2015-02" db="UniProtKB">
        <authorList>
            <consortium name="EnsemblMetazoa"/>
        </authorList>
    </citation>
    <scope>IDENTIFICATION</scope>
</reference>
<evidence type="ECO:0000313" key="1">
    <source>
        <dbReference type="EnsemblMetazoa" id="SMAR005094-PA"/>
    </source>
</evidence>
<dbReference type="HOGENOM" id="CLU_1379712_0_0_1"/>
<name>T1IVA0_STRMM</name>
<keyword evidence="2" id="KW-1185">Reference proteome</keyword>
<proteinExistence type="predicted"/>
<dbReference type="AlphaFoldDB" id="T1IVA0"/>
<protein>
    <submittedName>
        <fullName evidence="1">Uncharacterized protein</fullName>
    </submittedName>
</protein>
<dbReference type="Proteomes" id="UP000014500">
    <property type="component" value="Unassembled WGS sequence"/>
</dbReference>